<feature type="domain" description="VOC" evidence="1">
    <location>
        <begin position="152"/>
        <end position="272"/>
    </location>
</feature>
<dbReference type="InterPro" id="IPR052537">
    <property type="entry name" value="Extradiol_RC_dioxygenase"/>
</dbReference>
<dbReference type="InterPro" id="IPR037523">
    <property type="entry name" value="VOC_core"/>
</dbReference>
<evidence type="ECO:0000259" key="1">
    <source>
        <dbReference type="PROSITE" id="PS51819"/>
    </source>
</evidence>
<dbReference type="PANTHER" id="PTHR36110:SF2">
    <property type="entry name" value="RING-CLEAVING DIOXYGENASE MHQE-RELATED"/>
    <property type="match status" value="1"/>
</dbReference>
<name>A0A9W6J0G8_9HYPH</name>
<accession>A0A9W6J0G8</accession>
<evidence type="ECO:0000313" key="2">
    <source>
        <dbReference type="EMBL" id="GLK68077.1"/>
    </source>
</evidence>
<organism evidence="2 3">
    <name type="scientific">Hansschlegelia plantiphila</name>
    <dbReference type="NCBI Taxonomy" id="374655"/>
    <lineage>
        <taxon>Bacteria</taxon>
        <taxon>Pseudomonadati</taxon>
        <taxon>Pseudomonadota</taxon>
        <taxon>Alphaproteobacteria</taxon>
        <taxon>Hyphomicrobiales</taxon>
        <taxon>Methylopilaceae</taxon>
        <taxon>Hansschlegelia</taxon>
    </lineage>
</organism>
<feature type="domain" description="VOC" evidence="1">
    <location>
        <begin position="5"/>
        <end position="130"/>
    </location>
</feature>
<dbReference type="InterPro" id="IPR029068">
    <property type="entry name" value="Glyas_Bleomycin-R_OHBP_Dase"/>
</dbReference>
<dbReference type="AlphaFoldDB" id="A0A9W6J0G8"/>
<dbReference type="EMBL" id="BSFI01000007">
    <property type="protein sequence ID" value="GLK68077.1"/>
    <property type="molecule type" value="Genomic_DNA"/>
</dbReference>
<reference evidence="2" key="1">
    <citation type="journal article" date="2014" name="Int. J. Syst. Evol. Microbiol.">
        <title>Complete genome sequence of Corynebacterium casei LMG S-19264T (=DSM 44701T), isolated from a smear-ripened cheese.</title>
        <authorList>
            <consortium name="US DOE Joint Genome Institute (JGI-PGF)"/>
            <person name="Walter F."/>
            <person name="Albersmeier A."/>
            <person name="Kalinowski J."/>
            <person name="Ruckert C."/>
        </authorList>
    </citation>
    <scope>NUCLEOTIDE SEQUENCE</scope>
    <source>
        <strain evidence="2">VKM B-2347</strain>
    </source>
</reference>
<dbReference type="Proteomes" id="UP001143372">
    <property type="component" value="Unassembled WGS sequence"/>
</dbReference>
<keyword evidence="3" id="KW-1185">Reference proteome</keyword>
<proteinExistence type="predicted"/>
<comment type="caution">
    <text evidence="2">The sequence shown here is derived from an EMBL/GenBank/DDBJ whole genome shotgun (WGS) entry which is preliminary data.</text>
</comment>
<dbReference type="PANTHER" id="PTHR36110">
    <property type="entry name" value="RING-CLEAVING DIOXYGENASE MHQE-RELATED"/>
    <property type="match status" value="1"/>
</dbReference>
<dbReference type="SUPFAM" id="SSF54593">
    <property type="entry name" value="Glyoxalase/Bleomycin resistance protein/Dihydroxybiphenyl dioxygenase"/>
    <property type="match status" value="1"/>
</dbReference>
<dbReference type="Pfam" id="PF00903">
    <property type="entry name" value="Glyoxalase"/>
    <property type="match status" value="2"/>
</dbReference>
<reference evidence="2" key="2">
    <citation type="submission" date="2023-01" db="EMBL/GenBank/DDBJ databases">
        <authorList>
            <person name="Sun Q."/>
            <person name="Evtushenko L."/>
        </authorList>
    </citation>
    <scope>NUCLEOTIDE SEQUENCE</scope>
    <source>
        <strain evidence="2">VKM B-2347</strain>
    </source>
</reference>
<evidence type="ECO:0000313" key="3">
    <source>
        <dbReference type="Proteomes" id="UP001143372"/>
    </source>
</evidence>
<dbReference type="InterPro" id="IPR004360">
    <property type="entry name" value="Glyas_Fos-R_dOase_dom"/>
</dbReference>
<protein>
    <submittedName>
        <fullName evidence="2">Diguanylate cyclase</fullName>
    </submittedName>
</protein>
<dbReference type="RefSeq" id="WP_271168306.1">
    <property type="nucleotide sequence ID" value="NZ_BSFI01000007.1"/>
</dbReference>
<gene>
    <name evidence="2" type="ORF">GCM10008179_17150</name>
</gene>
<dbReference type="CDD" id="cd08347">
    <property type="entry name" value="PcpA_C_like"/>
    <property type="match status" value="1"/>
</dbReference>
<dbReference type="Gene3D" id="3.10.180.10">
    <property type="entry name" value="2,3-Dihydroxybiphenyl 1,2-Dioxygenase, domain 1"/>
    <property type="match status" value="2"/>
</dbReference>
<sequence length="316" mass="34004">MAYHGVHHVTAIAGSARGNLDFYTRVLGMRMVKKTVNFDDPGTYHFYYGDEAGQPGAILTFFPWADVAPGRVGVGETSETAFRVPAASLGFWTHRFVAEGVRHEAPETRFGETVIPFRDPDGMRLVLVAVPGAEAEAGWSGGDVPSEHAIRGFHGVTLMLDKAEPTAAILTDVLGFAETAREGSIIRLQAGDTPIGGVVDLRAVGGFLPGRPGGGSVHHVAFRASDDAAQAEMVRKLGQNHGVRATEQKDRDYFRSVYFREPGGVLFEIATDSPGFAVDEAPESLGQALKLPKFLEPHRERIEATLPDISPEKANA</sequence>
<dbReference type="PROSITE" id="PS51819">
    <property type="entry name" value="VOC"/>
    <property type="match status" value="2"/>
</dbReference>